<dbReference type="InterPro" id="IPR017871">
    <property type="entry name" value="ABC_transporter-like_CS"/>
</dbReference>
<keyword evidence="12" id="KW-1185">Reference proteome</keyword>
<proteinExistence type="predicted"/>
<keyword evidence="4" id="KW-0410">Iron transport</keyword>
<protein>
    <submittedName>
        <fullName evidence="11">ABC transporter ATP-binding protein</fullName>
    </submittedName>
</protein>
<evidence type="ECO:0000256" key="3">
    <source>
        <dbReference type="ARBA" id="ARBA00022475"/>
    </source>
</evidence>
<dbReference type="InterPro" id="IPR051535">
    <property type="entry name" value="Siderophore_ABC-ATPase"/>
</dbReference>
<dbReference type="InterPro" id="IPR003439">
    <property type="entry name" value="ABC_transporter-like_ATP-bd"/>
</dbReference>
<evidence type="ECO:0000256" key="9">
    <source>
        <dbReference type="ARBA" id="ARBA00023136"/>
    </source>
</evidence>
<dbReference type="InterPro" id="IPR003593">
    <property type="entry name" value="AAA+_ATPase"/>
</dbReference>
<keyword evidence="6 11" id="KW-0067">ATP-binding</keyword>
<dbReference type="Gene3D" id="3.40.50.300">
    <property type="entry name" value="P-loop containing nucleotide triphosphate hydrolases"/>
    <property type="match status" value="1"/>
</dbReference>
<keyword evidence="7" id="KW-0408">Iron</keyword>
<dbReference type="SMART" id="SM00382">
    <property type="entry name" value="AAA"/>
    <property type="match status" value="1"/>
</dbReference>
<keyword evidence="3" id="KW-1003">Cell membrane</keyword>
<dbReference type="Pfam" id="PF00005">
    <property type="entry name" value="ABC_tran"/>
    <property type="match status" value="1"/>
</dbReference>
<name>A0ABW5V0U8_9MICO</name>
<comment type="caution">
    <text evidence="11">The sequence shown here is derived from an EMBL/GenBank/DDBJ whole genome shotgun (WGS) entry which is preliminary data.</text>
</comment>
<dbReference type="PROSITE" id="PS50893">
    <property type="entry name" value="ABC_TRANSPORTER_2"/>
    <property type="match status" value="1"/>
</dbReference>
<accession>A0ABW5V0U8</accession>
<feature type="domain" description="ABC transporter" evidence="10">
    <location>
        <begin position="21"/>
        <end position="257"/>
    </location>
</feature>
<dbReference type="RefSeq" id="WP_051082916.1">
    <property type="nucleotide sequence ID" value="NZ_JBHUNE010000006.1"/>
</dbReference>
<evidence type="ECO:0000256" key="1">
    <source>
        <dbReference type="ARBA" id="ARBA00004202"/>
    </source>
</evidence>
<evidence type="ECO:0000313" key="12">
    <source>
        <dbReference type="Proteomes" id="UP001597492"/>
    </source>
</evidence>
<evidence type="ECO:0000256" key="8">
    <source>
        <dbReference type="ARBA" id="ARBA00023065"/>
    </source>
</evidence>
<keyword evidence="9" id="KW-0472">Membrane</keyword>
<evidence type="ECO:0000256" key="6">
    <source>
        <dbReference type="ARBA" id="ARBA00022840"/>
    </source>
</evidence>
<dbReference type="InterPro" id="IPR027417">
    <property type="entry name" value="P-loop_NTPase"/>
</dbReference>
<evidence type="ECO:0000256" key="4">
    <source>
        <dbReference type="ARBA" id="ARBA00022496"/>
    </source>
</evidence>
<evidence type="ECO:0000256" key="2">
    <source>
        <dbReference type="ARBA" id="ARBA00022448"/>
    </source>
</evidence>
<dbReference type="CDD" id="cd03214">
    <property type="entry name" value="ABC_Iron-Siderophores_B12_Hemin"/>
    <property type="match status" value="1"/>
</dbReference>
<sequence>MSHPTPNEGLHPTVSAATPILRGDDLSLSYEERLVSEHLNVEIPEGKVTIIIGPNACGKSTMLRALSRLLAPKQGHVYLDGKDAHRLPAKEFARRLGLLPQQSNAPYGITVGDLTARGRYPHQNLLQQWTVDDEAAVERALRATDLLDLVDRPVDELSGGQRQRVWISLLLAQDPPVMLLDEPTTYLDIANQLEVLELCQRLNREEGRTIVVVLHELTLAARYADNLIVMRSGEIVEHGPAREVLTERLLEDVFGITSHIIDDPVSKRPLVIPIESVKARV</sequence>
<dbReference type="EMBL" id="JBHUNE010000006">
    <property type="protein sequence ID" value="MFD2758215.1"/>
    <property type="molecule type" value="Genomic_DNA"/>
</dbReference>
<evidence type="ECO:0000256" key="7">
    <source>
        <dbReference type="ARBA" id="ARBA00023004"/>
    </source>
</evidence>
<keyword evidence="2" id="KW-0813">Transport</keyword>
<dbReference type="PROSITE" id="PS00211">
    <property type="entry name" value="ABC_TRANSPORTER_1"/>
    <property type="match status" value="1"/>
</dbReference>
<reference evidence="12" key="1">
    <citation type="journal article" date="2019" name="Int. J. Syst. Evol. Microbiol.">
        <title>The Global Catalogue of Microorganisms (GCM) 10K type strain sequencing project: providing services to taxonomists for standard genome sequencing and annotation.</title>
        <authorList>
            <consortium name="The Broad Institute Genomics Platform"/>
            <consortium name="The Broad Institute Genome Sequencing Center for Infectious Disease"/>
            <person name="Wu L."/>
            <person name="Ma J."/>
        </authorList>
    </citation>
    <scope>NUCLEOTIDE SEQUENCE [LARGE SCALE GENOMIC DNA]</scope>
    <source>
        <strain evidence="12">TISTR 1514</strain>
    </source>
</reference>
<evidence type="ECO:0000313" key="11">
    <source>
        <dbReference type="EMBL" id="MFD2758215.1"/>
    </source>
</evidence>
<organism evidence="11 12">
    <name type="scientific">Gulosibacter faecalis</name>
    <dbReference type="NCBI Taxonomy" id="272240"/>
    <lineage>
        <taxon>Bacteria</taxon>
        <taxon>Bacillati</taxon>
        <taxon>Actinomycetota</taxon>
        <taxon>Actinomycetes</taxon>
        <taxon>Micrococcales</taxon>
        <taxon>Microbacteriaceae</taxon>
        <taxon>Gulosibacter</taxon>
    </lineage>
</organism>
<keyword evidence="8" id="KW-0406">Ion transport</keyword>
<keyword evidence="5" id="KW-0547">Nucleotide-binding</keyword>
<dbReference type="PANTHER" id="PTHR42771">
    <property type="entry name" value="IRON(3+)-HYDROXAMATE IMPORT ATP-BINDING PROTEIN FHUC"/>
    <property type="match status" value="1"/>
</dbReference>
<dbReference type="PANTHER" id="PTHR42771:SF2">
    <property type="entry name" value="IRON(3+)-HYDROXAMATE IMPORT ATP-BINDING PROTEIN FHUC"/>
    <property type="match status" value="1"/>
</dbReference>
<evidence type="ECO:0000256" key="5">
    <source>
        <dbReference type="ARBA" id="ARBA00022741"/>
    </source>
</evidence>
<dbReference type="Proteomes" id="UP001597492">
    <property type="component" value="Unassembled WGS sequence"/>
</dbReference>
<dbReference type="SUPFAM" id="SSF52540">
    <property type="entry name" value="P-loop containing nucleoside triphosphate hydrolases"/>
    <property type="match status" value="1"/>
</dbReference>
<comment type="subcellular location">
    <subcellularLocation>
        <location evidence="1">Cell membrane</location>
        <topology evidence="1">Peripheral membrane protein</topology>
    </subcellularLocation>
</comment>
<dbReference type="GO" id="GO:0005524">
    <property type="term" value="F:ATP binding"/>
    <property type="evidence" value="ECO:0007669"/>
    <property type="project" value="UniProtKB-KW"/>
</dbReference>
<evidence type="ECO:0000259" key="10">
    <source>
        <dbReference type="PROSITE" id="PS50893"/>
    </source>
</evidence>
<gene>
    <name evidence="11" type="ORF">ACFSW7_07470</name>
</gene>